<dbReference type="Proteomes" id="UP001219525">
    <property type="component" value="Unassembled WGS sequence"/>
</dbReference>
<evidence type="ECO:0000259" key="2">
    <source>
        <dbReference type="Pfam" id="PF14474"/>
    </source>
</evidence>
<accession>A0AAD6Y7K0</accession>
<dbReference type="Pfam" id="PF14474">
    <property type="entry name" value="RTC4"/>
    <property type="match status" value="1"/>
</dbReference>
<dbReference type="EMBL" id="JARJCW010000075">
    <property type="protein sequence ID" value="KAJ7198002.1"/>
    <property type="molecule type" value="Genomic_DNA"/>
</dbReference>
<keyword evidence="4" id="KW-1185">Reference proteome</keyword>
<evidence type="ECO:0000313" key="4">
    <source>
        <dbReference type="Proteomes" id="UP001219525"/>
    </source>
</evidence>
<dbReference type="InterPro" id="IPR028094">
    <property type="entry name" value="RTC4_C"/>
</dbReference>
<name>A0AAD6Y7K0_9AGAR</name>
<evidence type="ECO:0000313" key="3">
    <source>
        <dbReference type="EMBL" id="KAJ7198002.1"/>
    </source>
</evidence>
<proteinExistence type="predicted"/>
<organism evidence="3 4">
    <name type="scientific">Mycena pura</name>
    <dbReference type="NCBI Taxonomy" id="153505"/>
    <lineage>
        <taxon>Eukaryota</taxon>
        <taxon>Fungi</taxon>
        <taxon>Dikarya</taxon>
        <taxon>Basidiomycota</taxon>
        <taxon>Agaricomycotina</taxon>
        <taxon>Agaricomycetes</taxon>
        <taxon>Agaricomycetidae</taxon>
        <taxon>Agaricales</taxon>
        <taxon>Marasmiineae</taxon>
        <taxon>Mycenaceae</taxon>
        <taxon>Mycena</taxon>
    </lineage>
</organism>
<evidence type="ECO:0000256" key="1">
    <source>
        <dbReference type="SAM" id="MobiDB-lite"/>
    </source>
</evidence>
<feature type="compositionally biased region" description="Basic and acidic residues" evidence="1">
    <location>
        <begin position="286"/>
        <end position="297"/>
    </location>
</feature>
<feature type="region of interest" description="Disordered" evidence="1">
    <location>
        <begin position="229"/>
        <end position="311"/>
    </location>
</feature>
<dbReference type="AlphaFoldDB" id="A0AAD6Y7K0"/>
<feature type="compositionally biased region" description="Basic residues" evidence="1">
    <location>
        <begin position="666"/>
        <end position="676"/>
    </location>
</feature>
<feature type="region of interest" description="Disordered" evidence="1">
    <location>
        <begin position="635"/>
        <end position="693"/>
    </location>
</feature>
<reference evidence="3" key="1">
    <citation type="submission" date="2023-03" db="EMBL/GenBank/DDBJ databases">
        <title>Massive genome expansion in bonnet fungi (Mycena s.s.) driven by repeated elements and novel gene families across ecological guilds.</title>
        <authorList>
            <consortium name="Lawrence Berkeley National Laboratory"/>
            <person name="Harder C.B."/>
            <person name="Miyauchi S."/>
            <person name="Viragh M."/>
            <person name="Kuo A."/>
            <person name="Thoen E."/>
            <person name="Andreopoulos B."/>
            <person name="Lu D."/>
            <person name="Skrede I."/>
            <person name="Drula E."/>
            <person name="Henrissat B."/>
            <person name="Morin E."/>
            <person name="Kohler A."/>
            <person name="Barry K."/>
            <person name="LaButti K."/>
            <person name="Morin E."/>
            <person name="Salamov A."/>
            <person name="Lipzen A."/>
            <person name="Mereny Z."/>
            <person name="Hegedus B."/>
            <person name="Baldrian P."/>
            <person name="Stursova M."/>
            <person name="Weitz H."/>
            <person name="Taylor A."/>
            <person name="Grigoriev I.V."/>
            <person name="Nagy L.G."/>
            <person name="Martin F."/>
            <person name="Kauserud H."/>
        </authorList>
    </citation>
    <scope>NUCLEOTIDE SEQUENCE</scope>
    <source>
        <strain evidence="3">9144</strain>
    </source>
</reference>
<feature type="compositionally biased region" description="Basic and acidic residues" evidence="1">
    <location>
        <begin position="240"/>
        <end position="271"/>
    </location>
</feature>
<feature type="domain" description="Restriction of telomere capping protein 4 C-terminal" evidence="2">
    <location>
        <begin position="457"/>
        <end position="558"/>
    </location>
</feature>
<feature type="compositionally biased region" description="Polar residues" evidence="1">
    <location>
        <begin position="302"/>
        <end position="311"/>
    </location>
</feature>
<sequence length="693" mass="77391">MSSKREKALEERLKKLETTLRGTQAKLVDRDNEIGTSARLTASGKKPALVQKPDGQAGRNFNLAAALEDGVGMDKKTYRKYYALVVFYIMELFSVHGTLSQHSEAKVKAVIATIQKRLPIFQRFQDGWPIRAIFAQLLRNYHERRKRLERSLKLPLTQRGRNKKCSGTTVDAEDVLANSEDEGVADGEAEDVLDDLDDNAEEDDLFNNDHIEMEFDYSDLKVTNAPVHEGEGVASSSKTTLEDMPKKAVDKGKGRARDTERKSDQNDKDKTAAALKPKPKLKSIAKLRDEGPDKENGDAATSIDSAPSSIPLSLPDVCPASRCNDIFPDCPSDEMLSLIYEMKNIAPDPTNSESGSHLKVIKQRICSRIKTERNHKLVLDKAIDKGWPLVMNTNELRDRLEALDNDIIIDFAGDHLVLGETPLFLNFLTVIDHRIHFFADQYTKNIGPVSMAASNAKRIGYYGPKAAPIFDEVLAQKLADLYSTSHATNLINAFVEEYTSFPWDTAIHKRLIFPNSAFVSHILVPFVANILISEDLKVDEAAANAIRLESSDFGDVFNNIAPAAIRIPDVSVPVPGRFRRKKIPLGPTFNSPPRKIQKRDSIEDFIVIDDDVKPKKKHTKRKLEVAEFVDAINNAGPVERPNKKSKTKQELATVKHNQVTQAPAPAKRKAAPRKKPAQPPQTPHQYATRHRKP</sequence>
<protein>
    <recommendedName>
        <fullName evidence="2">Restriction of telomere capping protein 4 C-terminal domain-containing protein</fullName>
    </recommendedName>
</protein>
<gene>
    <name evidence="3" type="ORF">GGX14DRAFT_667325</name>
</gene>
<comment type="caution">
    <text evidence="3">The sequence shown here is derived from an EMBL/GenBank/DDBJ whole genome shotgun (WGS) entry which is preliminary data.</text>
</comment>